<dbReference type="SUPFAM" id="SSF49785">
    <property type="entry name" value="Galactose-binding domain-like"/>
    <property type="match status" value="1"/>
</dbReference>
<dbReference type="PROSITE" id="PS50022">
    <property type="entry name" value="FA58C_3"/>
    <property type="match status" value="1"/>
</dbReference>
<dbReference type="SUPFAM" id="SSF51445">
    <property type="entry name" value="(Trans)glycosidases"/>
    <property type="match status" value="1"/>
</dbReference>
<accession>A0ABY4ZSI4</accession>
<dbReference type="Proteomes" id="UP001057520">
    <property type="component" value="Chromosome"/>
</dbReference>
<name>A0ABY4ZSI4_9CAUL</name>
<dbReference type="EMBL" id="CP096040">
    <property type="protein sequence ID" value="USQ94962.1"/>
    <property type="molecule type" value="Genomic_DNA"/>
</dbReference>
<evidence type="ECO:0000259" key="1">
    <source>
        <dbReference type="PROSITE" id="PS50022"/>
    </source>
</evidence>
<dbReference type="InterPro" id="IPR008979">
    <property type="entry name" value="Galactose-bd-like_sf"/>
</dbReference>
<feature type="domain" description="F5/8 type C" evidence="1">
    <location>
        <begin position="137"/>
        <end position="242"/>
    </location>
</feature>
<evidence type="ECO:0000313" key="2">
    <source>
        <dbReference type="EMBL" id="USQ94962.1"/>
    </source>
</evidence>
<dbReference type="Gene3D" id="3.20.20.80">
    <property type="entry name" value="Glycosidases"/>
    <property type="match status" value="1"/>
</dbReference>
<proteinExistence type="predicted"/>
<evidence type="ECO:0000313" key="3">
    <source>
        <dbReference type="Proteomes" id="UP001057520"/>
    </source>
</evidence>
<dbReference type="InterPro" id="IPR000421">
    <property type="entry name" value="FA58C"/>
</dbReference>
<dbReference type="Gene3D" id="2.60.120.260">
    <property type="entry name" value="Galactose-binding domain-like"/>
    <property type="match status" value="1"/>
</dbReference>
<protein>
    <submittedName>
        <fullName evidence="2">Discoidin domain-containing protein</fullName>
    </submittedName>
</protein>
<reference evidence="2 3" key="1">
    <citation type="submission" date="2022-04" db="EMBL/GenBank/DDBJ databases">
        <title>Genome sequence of soybean root-associated Caulobacter segnis RL271.</title>
        <authorList>
            <person name="Longley R."/>
            <person name="Bonito G."/>
            <person name="Trigodet F."/>
            <person name="Crosson S."/>
            <person name="Fiebig A."/>
        </authorList>
    </citation>
    <scope>NUCLEOTIDE SEQUENCE [LARGE SCALE GENOMIC DNA]</scope>
    <source>
        <strain evidence="2 3">RL271</strain>
    </source>
</reference>
<gene>
    <name evidence="2" type="ORF">MZV50_20735</name>
</gene>
<keyword evidence="3" id="KW-1185">Reference proteome</keyword>
<sequence length="702" mass="76812">MIAFLALAAAPAASTPVPDRVVVDLSAPRPVNVFRPDEAFGGGLDGMGKDEVKAIYTPHNVAAMRQAGLAKITYRLRTELGNEAWHWNPKGRWSDAAHAQGYWTSDDTPGGPILLSHGYNLPRRGMTKDQANNLGYSRLDDGDPATFWKSNPYLDSRYTHAPARPQWLIAELDEARPIDAARLTWATPYAVDYAVQYWTGHDDWDPDGRWVTFPNGAVSGAAGGAVTLKLAEAPIRTTMIRVLMSRSSGTAPAGSTDVRDGLGYALAEVGFGTLDGDGFHDAIRTGRSSTTQTVMHVSSTDPWHRAVDEDPDLEQPGLDLVYRSGLTNGLPMMVPVGAMFDTPDNAAAEIRWLKRRGYPVDQVEIGEEADGQYGSPEDYAELYIQMARAVRAANPKIITGGPSLQAAVADMWAPDAGEDRSWTRRFVDTLAARGRLADLGFVSFEHYPFDDVCGRIDEKLLDHDAMLDRDLKRLRDDHVPATTPLVISEYGFSAYSGRVMSEIPAALLNADIVGRFLAKGGAQAFLFGYTPNQPINQHQACAGYGNMMTWQTDENGQAKWPSPTFQGAWLLSHAWSQPGHGAHAVWPATSSVRDAKGRAFVSAYAVKRPDGQWSLMLVNRDAKAAHAAKLVFEKGQRAHGFKGPVDVWTYDRTRYAWKDAGEQSRPAKTLPPLKRRQDGARAVVLPPWSLTVVRGRIDAPAP</sequence>
<organism evidence="2 3">
    <name type="scientific">Caulobacter segnis</name>
    <dbReference type="NCBI Taxonomy" id="88688"/>
    <lineage>
        <taxon>Bacteria</taxon>
        <taxon>Pseudomonadati</taxon>
        <taxon>Pseudomonadota</taxon>
        <taxon>Alphaproteobacteria</taxon>
        <taxon>Caulobacterales</taxon>
        <taxon>Caulobacteraceae</taxon>
        <taxon>Caulobacter</taxon>
    </lineage>
</organism>
<dbReference type="InterPro" id="IPR017853">
    <property type="entry name" value="GH"/>
</dbReference>